<dbReference type="Pfam" id="PF00497">
    <property type="entry name" value="SBP_bac_3"/>
    <property type="match status" value="1"/>
</dbReference>
<sequence length="173" mass="18526">MVTDWAGLIPSRMAGRVDVITRGMHILDERCANIDFSEPIGEFGVAFIVLEGNPEGLDTYDAIRDAGVTMAAVASYAKVARAQAASIPDDKIMQLPGITEVPAAVKSGRVSAGVITSLEALELSKKNEGIDATDQNALPKAIFNCVGIGFHPDDDAFRAEFNVARAKRLPRQR</sequence>
<evidence type="ECO:0000313" key="3">
    <source>
        <dbReference type="EMBL" id="CUK18668.1"/>
    </source>
</evidence>
<gene>
    <name evidence="3" type="primary">fliY</name>
    <name evidence="3" type="ORF">RUE5091_04291</name>
</gene>
<feature type="domain" description="Solute-binding protein family 3/N-terminal" evidence="2">
    <location>
        <begin position="3"/>
        <end position="164"/>
    </location>
</feature>
<accession>A0A0P1IK92</accession>
<dbReference type="PANTHER" id="PTHR35936:SF17">
    <property type="entry name" value="ARGININE-BINDING EXTRACELLULAR PROTEIN ARTP"/>
    <property type="match status" value="1"/>
</dbReference>
<evidence type="ECO:0000256" key="1">
    <source>
        <dbReference type="ARBA" id="ARBA00022729"/>
    </source>
</evidence>
<dbReference type="STRING" id="1715692.RUE5091_04291"/>
<evidence type="ECO:0000313" key="4">
    <source>
        <dbReference type="Proteomes" id="UP000051260"/>
    </source>
</evidence>
<dbReference type="SUPFAM" id="SSF53850">
    <property type="entry name" value="Periplasmic binding protein-like II"/>
    <property type="match status" value="1"/>
</dbReference>
<dbReference type="PANTHER" id="PTHR35936">
    <property type="entry name" value="MEMBRANE-BOUND LYTIC MUREIN TRANSGLYCOSYLASE F"/>
    <property type="match status" value="1"/>
</dbReference>
<reference evidence="4" key="1">
    <citation type="submission" date="2015-09" db="EMBL/GenBank/DDBJ databases">
        <authorList>
            <person name="Rodrigo-Torres L."/>
            <person name="Arahal D.R."/>
        </authorList>
    </citation>
    <scope>NUCLEOTIDE SEQUENCE [LARGE SCALE GENOMIC DNA]</scope>
    <source>
        <strain evidence="4">CECT 5091</strain>
    </source>
</reference>
<name>A0A0P1IK92_9RHOB</name>
<dbReference type="InterPro" id="IPR001638">
    <property type="entry name" value="Solute-binding_3/MltF_N"/>
</dbReference>
<proteinExistence type="predicted"/>
<dbReference type="AlphaFoldDB" id="A0A0P1IK92"/>
<dbReference type="Gene3D" id="3.40.190.10">
    <property type="entry name" value="Periplasmic binding protein-like II"/>
    <property type="match status" value="2"/>
</dbReference>
<dbReference type="EMBL" id="CYUD01000020">
    <property type="protein sequence ID" value="CUK18668.1"/>
    <property type="molecule type" value="Genomic_DNA"/>
</dbReference>
<protein>
    <submittedName>
        <fullName evidence="3">Sulfate starvation-induced protein 7</fullName>
    </submittedName>
</protein>
<keyword evidence="4" id="KW-1185">Reference proteome</keyword>
<evidence type="ECO:0000259" key="2">
    <source>
        <dbReference type="Pfam" id="PF00497"/>
    </source>
</evidence>
<organism evidence="3 4">
    <name type="scientific">Ruegeria denitrificans</name>
    <dbReference type="NCBI Taxonomy" id="1715692"/>
    <lineage>
        <taxon>Bacteria</taxon>
        <taxon>Pseudomonadati</taxon>
        <taxon>Pseudomonadota</taxon>
        <taxon>Alphaproteobacteria</taxon>
        <taxon>Rhodobacterales</taxon>
        <taxon>Roseobacteraceae</taxon>
        <taxon>Ruegeria</taxon>
    </lineage>
</organism>
<keyword evidence="1" id="KW-0732">Signal</keyword>
<dbReference type="Proteomes" id="UP000051260">
    <property type="component" value="Unassembled WGS sequence"/>
</dbReference>
<dbReference type="RefSeq" id="WP_165590816.1">
    <property type="nucleotide sequence ID" value="NZ_CYUD01000020.1"/>
</dbReference>